<protein>
    <recommendedName>
        <fullName evidence="3">Immunity protein Imm1</fullName>
    </recommendedName>
</protein>
<evidence type="ECO:0000313" key="1">
    <source>
        <dbReference type="EMBL" id="GIG98092.1"/>
    </source>
</evidence>
<reference evidence="1 2" key="1">
    <citation type="submission" date="2021-01" db="EMBL/GenBank/DDBJ databases">
        <title>Whole genome shotgun sequence of Plantactinospora mayteni NBRC 109088.</title>
        <authorList>
            <person name="Komaki H."/>
            <person name="Tamura T."/>
        </authorList>
    </citation>
    <scope>NUCLEOTIDE SEQUENCE [LARGE SCALE GENOMIC DNA]</scope>
    <source>
        <strain evidence="1 2">NBRC 109088</strain>
    </source>
</reference>
<name>A0ABQ4ETV5_9ACTN</name>
<evidence type="ECO:0008006" key="3">
    <source>
        <dbReference type="Google" id="ProtNLM"/>
    </source>
</evidence>
<dbReference type="Proteomes" id="UP000621500">
    <property type="component" value="Unassembled WGS sequence"/>
</dbReference>
<comment type="caution">
    <text evidence="1">The sequence shown here is derived from an EMBL/GenBank/DDBJ whole genome shotgun (WGS) entry which is preliminary data.</text>
</comment>
<dbReference type="InterPro" id="IPR025680">
    <property type="entry name" value="DddI"/>
</dbReference>
<sequence length="147" mass="16530">MTGEVTAYYLHEHGDGPVVIRTPGEMDRLIDDLLAQPFDNSVCTMYSSARPDRANGFPDHEFAVAVNMEDAVGGLWFNGDGANWYTLGAPSRHAQVFYYYMESERDFPHDSEIPLDLVRRAAQEFLVTGGQRPTCVSWRRMPPSDLA</sequence>
<dbReference type="RefSeq" id="WP_203859564.1">
    <property type="nucleotide sequence ID" value="NZ_BAAAZQ010000010.1"/>
</dbReference>
<accession>A0ABQ4ETV5</accession>
<organism evidence="1 2">
    <name type="scientific">Plantactinospora mayteni</name>
    <dbReference type="NCBI Taxonomy" id="566021"/>
    <lineage>
        <taxon>Bacteria</taxon>
        <taxon>Bacillati</taxon>
        <taxon>Actinomycetota</taxon>
        <taxon>Actinomycetes</taxon>
        <taxon>Micromonosporales</taxon>
        <taxon>Micromonosporaceae</taxon>
        <taxon>Plantactinospora</taxon>
    </lineage>
</organism>
<keyword evidence="2" id="KW-1185">Reference proteome</keyword>
<proteinExistence type="predicted"/>
<gene>
    <name evidence="1" type="ORF">Pma05_46650</name>
</gene>
<evidence type="ECO:0000313" key="2">
    <source>
        <dbReference type="Proteomes" id="UP000621500"/>
    </source>
</evidence>
<dbReference type="EMBL" id="BONX01000032">
    <property type="protein sequence ID" value="GIG98092.1"/>
    <property type="molecule type" value="Genomic_DNA"/>
</dbReference>
<dbReference type="Pfam" id="PF14430">
    <property type="entry name" value="Imm1"/>
    <property type="match status" value="1"/>
</dbReference>